<gene>
    <name evidence="1" type="ORF">Q664_48890</name>
</gene>
<evidence type="ECO:0000313" key="1">
    <source>
        <dbReference type="EMBL" id="KFA87280.1"/>
    </source>
</evidence>
<evidence type="ECO:0000313" key="2">
    <source>
        <dbReference type="Proteomes" id="UP000028547"/>
    </source>
</evidence>
<proteinExistence type="predicted"/>
<organism evidence="1 2">
    <name type="scientific">Archangium violaceum Cb vi76</name>
    <dbReference type="NCBI Taxonomy" id="1406225"/>
    <lineage>
        <taxon>Bacteria</taxon>
        <taxon>Pseudomonadati</taxon>
        <taxon>Myxococcota</taxon>
        <taxon>Myxococcia</taxon>
        <taxon>Myxococcales</taxon>
        <taxon>Cystobacterineae</taxon>
        <taxon>Archangiaceae</taxon>
        <taxon>Archangium</taxon>
    </lineage>
</organism>
<dbReference type="PROSITE" id="PS51257">
    <property type="entry name" value="PROKAR_LIPOPROTEIN"/>
    <property type="match status" value="1"/>
</dbReference>
<protein>
    <recommendedName>
        <fullName evidence="3">Lipoprotein</fullName>
    </recommendedName>
</protein>
<comment type="caution">
    <text evidence="1">The sequence shown here is derived from an EMBL/GenBank/DDBJ whole genome shotgun (WGS) entry which is preliminary data.</text>
</comment>
<dbReference type="AlphaFoldDB" id="A0A084SFP5"/>
<evidence type="ECO:0008006" key="3">
    <source>
        <dbReference type="Google" id="ProtNLM"/>
    </source>
</evidence>
<sequence>MRKIVWGALAGALVLAGCRTDSTVAMRSGSGAEGPVASNPYSFERGLTIDGTVTRDYADVLVIKDKWGQPRYLRLNDQTRYYQDGKLIGREYLAPGSTVRASFDDNYREMIAQEITVVNDVGTADPLQLPERTTPNPY</sequence>
<dbReference type="EMBL" id="JPMI01000389">
    <property type="protein sequence ID" value="KFA87280.1"/>
    <property type="molecule type" value="Genomic_DNA"/>
</dbReference>
<accession>A0A084SFP5</accession>
<dbReference type="RefSeq" id="WP_043412907.1">
    <property type="nucleotide sequence ID" value="NZ_JPMI01000389.1"/>
</dbReference>
<name>A0A084SFP5_9BACT</name>
<reference evidence="1 2" key="1">
    <citation type="submission" date="2014-07" db="EMBL/GenBank/DDBJ databases">
        <title>Draft Genome Sequence of Gephyronic Acid Producer, Cystobacter violaceus Strain Cb vi76.</title>
        <authorList>
            <person name="Stevens D.C."/>
            <person name="Young J."/>
            <person name="Carmichael R."/>
            <person name="Tan J."/>
            <person name="Taylor R.E."/>
        </authorList>
    </citation>
    <scope>NUCLEOTIDE SEQUENCE [LARGE SCALE GENOMIC DNA]</scope>
    <source>
        <strain evidence="1 2">Cb vi76</strain>
    </source>
</reference>
<dbReference type="Proteomes" id="UP000028547">
    <property type="component" value="Unassembled WGS sequence"/>
</dbReference>